<dbReference type="AlphaFoldDB" id="A0A1H6BIL0"/>
<evidence type="ECO:0000313" key="2">
    <source>
        <dbReference type="EMBL" id="SEG60215.1"/>
    </source>
</evidence>
<accession>A0A1H6BIL0</accession>
<dbReference type="Proteomes" id="UP000236728">
    <property type="component" value="Unassembled WGS sequence"/>
</dbReference>
<dbReference type="RefSeq" id="WP_160115228.1">
    <property type="nucleotide sequence ID" value="NZ_FNVA01000007.1"/>
</dbReference>
<dbReference type="EMBL" id="FNVA01000007">
    <property type="protein sequence ID" value="SEG60215.1"/>
    <property type="molecule type" value="Genomic_DNA"/>
</dbReference>
<name>A0A1H6BIL0_9BACT</name>
<feature type="transmembrane region" description="Helical" evidence="1">
    <location>
        <begin position="20"/>
        <end position="41"/>
    </location>
</feature>
<gene>
    <name evidence="2" type="ORF">SAMN05421819_3713</name>
</gene>
<keyword evidence="3" id="KW-1185">Reference proteome</keyword>
<sequence length="51" mass="5683">MPHNAPYTKVDEKIAKKKSIPAQVALWLVILVLLYVFYVAVGGHPISLGHR</sequence>
<organism evidence="2 3">
    <name type="scientific">Bryocella elongata</name>
    <dbReference type="NCBI Taxonomy" id="863522"/>
    <lineage>
        <taxon>Bacteria</taxon>
        <taxon>Pseudomonadati</taxon>
        <taxon>Acidobacteriota</taxon>
        <taxon>Terriglobia</taxon>
        <taxon>Terriglobales</taxon>
        <taxon>Acidobacteriaceae</taxon>
        <taxon>Bryocella</taxon>
    </lineage>
</organism>
<keyword evidence="1" id="KW-0472">Membrane</keyword>
<proteinExistence type="predicted"/>
<keyword evidence="1" id="KW-1133">Transmembrane helix</keyword>
<keyword evidence="1" id="KW-0812">Transmembrane</keyword>
<evidence type="ECO:0000313" key="3">
    <source>
        <dbReference type="Proteomes" id="UP000236728"/>
    </source>
</evidence>
<protein>
    <submittedName>
        <fullName evidence="2">Uncharacterized protein</fullName>
    </submittedName>
</protein>
<evidence type="ECO:0000256" key="1">
    <source>
        <dbReference type="SAM" id="Phobius"/>
    </source>
</evidence>
<reference evidence="2 3" key="1">
    <citation type="submission" date="2016-10" db="EMBL/GenBank/DDBJ databases">
        <authorList>
            <person name="de Groot N.N."/>
        </authorList>
    </citation>
    <scope>NUCLEOTIDE SEQUENCE [LARGE SCALE GENOMIC DNA]</scope>
    <source>
        <strain evidence="2 3">DSM 22489</strain>
    </source>
</reference>